<dbReference type="InterPro" id="IPR052520">
    <property type="entry name" value="ATL_DNA_repair"/>
</dbReference>
<dbReference type="InterPro" id="IPR014048">
    <property type="entry name" value="MethylDNA_cys_MeTrfase_DNA-bd"/>
</dbReference>
<dbReference type="InterPro" id="IPR036217">
    <property type="entry name" value="MethylDNA_cys_MeTrfase_DNAb"/>
</dbReference>
<dbReference type="NCBIfam" id="TIGR00589">
    <property type="entry name" value="ogt"/>
    <property type="match status" value="1"/>
</dbReference>
<keyword evidence="4" id="KW-1185">Reference proteome</keyword>
<dbReference type="RefSeq" id="WP_380082662.1">
    <property type="nucleotide sequence ID" value="NZ_JBHSWD010000001.1"/>
</dbReference>
<comment type="caution">
    <text evidence="3">The sequence shown here is derived from an EMBL/GenBank/DDBJ whole genome shotgun (WGS) entry which is preliminary data.</text>
</comment>
<dbReference type="Proteomes" id="UP001596297">
    <property type="component" value="Unassembled WGS sequence"/>
</dbReference>
<dbReference type="Gene3D" id="1.10.10.10">
    <property type="entry name" value="Winged helix-like DNA-binding domain superfamily/Winged helix DNA-binding domain"/>
    <property type="match status" value="1"/>
</dbReference>
<dbReference type="InterPro" id="IPR036388">
    <property type="entry name" value="WH-like_DNA-bd_sf"/>
</dbReference>
<evidence type="ECO:0000313" key="3">
    <source>
        <dbReference type="EMBL" id="MFC6591658.1"/>
    </source>
</evidence>
<proteinExistence type="predicted"/>
<evidence type="ECO:0000259" key="2">
    <source>
        <dbReference type="Pfam" id="PF01035"/>
    </source>
</evidence>
<dbReference type="Pfam" id="PF01035">
    <property type="entry name" value="DNA_binding_1"/>
    <property type="match status" value="1"/>
</dbReference>
<protein>
    <submittedName>
        <fullName evidence="3">MGMT family protein</fullName>
    </submittedName>
</protein>
<sequence length="110" mass="11738">MPASPSFREQVLALVAQIPSGRVMTYGQLALLAGHPGAARQVGSVLRGLPGDSDLPWQRVVNAQGRVSTYRVGLGEWQRSLLEAEGLSFSAAGQLDLVAAQWWPSDSARP</sequence>
<dbReference type="SUPFAM" id="SSF46767">
    <property type="entry name" value="Methylated DNA-protein cysteine methyltransferase, C-terminal domain"/>
    <property type="match status" value="1"/>
</dbReference>
<dbReference type="EMBL" id="JBHSWD010000001">
    <property type="protein sequence ID" value="MFC6591658.1"/>
    <property type="molecule type" value="Genomic_DNA"/>
</dbReference>
<feature type="domain" description="Methylated-DNA-[protein]-cysteine S-methyltransferase DNA binding" evidence="2">
    <location>
        <begin position="7"/>
        <end position="86"/>
    </location>
</feature>
<keyword evidence="1" id="KW-0227">DNA damage</keyword>
<dbReference type="CDD" id="cd06445">
    <property type="entry name" value="ATase"/>
    <property type="match status" value="1"/>
</dbReference>
<organism evidence="3 4">
    <name type="scientific">Deinococcus lacus</name>
    <dbReference type="NCBI Taxonomy" id="392561"/>
    <lineage>
        <taxon>Bacteria</taxon>
        <taxon>Thermotogati</taxon>
        <taxon>Deinococcota</taxon>
        <taxon>Deinococci</taxon>
        <taxon>Deinococcales</taxon>
        <taxon>Deinococcaceae</taxon>
        <taxon>Deinococcus</taxon>
    </lineage>
</organism>
<gene>
    <name evidence="3" type="ORF">ACFP81_06295</name>
</gene>
<evidence type="ECO:0000256" key="1">
    <source>
        <dbReference type="ARBA" id="ARBA00022763"/>
    </source>
</evidence>
<dbReference type="PANTHER" id="PTHR42942:SF1">
    <property type="entry name" value="ALKYLTRANSFERASE-LIKE PROTEIN 1"/>
    <property type="match status" value="1"/>
</dbReference>
<evidence type="ECO:0000313" key="4">
    <source>
        <dbReference type="Proteomes" id="UP001596297"/>
    </source>
</evidence>
<reference evidence="4" key="1">
    <citation type="journal article" date="2019" name="Int. J. Syst. Evol. Microbiol.">
        <title>The Global Catalogue of Microorganisms (GCM) 10K type strain sequencing project: providing services to taxonomists for standard genome sequencing and annotation.</title>
        <authorList>
            <consortium name="The Broad Institute Genomics Platform"/>
            <consortium name="The Broad Institute Genome Sequencing Center for Infectious Disease"/>
            <person name="Wu L."/>
            <person name="Ma J."/>
        </authorList>
    </citation>
    <scope>NUCLEOTIDE SEQUENCE [LARGE SCALE GENOMIC DNA]</scope>
    <source>
        <strain evidence="4">CGMCC 1.15772</strain>
    </source>
</reference>
<name>A0ABW1YBQ6_9DEIO</name>
<dbReference type="PANTHER" id="PTHR42942">
    <property type="entry name" value="6-O-METHYLGUANINE DNA METHYLTRANSFERASE"/>
    <property type="match status" value="1"/>
</dbReference>
<accession>A0ABW1YBQ6</accession>